<accession>A0ABR4BT84</accession>
<dbReference type="Gene3D" id="3.30.420.10">
    <property type="entry name" value="Ribonuclease H-like superfamily/Ribonuclease H"/>
    <property type="match status" value="1"/>
</dbReference>
<gene>
    <name evidence="2" type="ORF">VTL71DRAFT_8903</name>
</gene>
<evidence type="ECO:0000313" key="2">
    <source>
        <dbReference type="EMBL" id="KAL2060851.1"/>
    </source>
</evidence>
<dbReference type="InterPro" id="IPR002562">
    <property type="entry name" value="3'-5'_exonuclease_dom"/>
</dbReference>
<comment type="caution">
    <text evidence="2">The sequence shown here is derived from an EMBL/GenBank/DDBJ whole genome shotgun (WGS) entry which is preliminary data.</text>
</comment>
<evidence type="ECO:0000259" key="1">
    <source>
        <dbReference type="Pfam" id="PF01612"/>
    </source>
</evidence>
<reference evidence="2 3" key="1">
    <citation type="journal article" date="2024" name="Commun. Biol.">
        <title>Comparative genomic analysis of thermophilic fungi reveals convergent evolutionary adaptations and gene losses.</title>
        <authorList>
            <person name="Steindorff A.S."/>
            <person name="Aguilar-Pontes M.V."/>
            <person name="Robinson A.J."/>
            <person name="Andreopoulos B."/>
            <person name="LaButti K."/>
            <person name="Kuo A."/>
            <person name="Mondo S."/>
            <person name="Riley R."/>
            <person name="Otillar R."/>
            <person name="Haridas S."/>
            <person name="Lipzen A."/>
            <person name="Grimwood J."/>
            <person name="Schmutz J."/>
            <person name="Clum A."/>
            <person name="Reid I.D."/>
            <person name="Moisan M.C."/>
            <person name="Butler G."/>
            <person name="Nguyen T.T.M."/>
            <person name="Dewar K."/>
            <person name="Conant G."/>
            <person name="Drula E."/>
            <person name="Henrissat B."/>
            <person name="Hansel C."/>
            <person name="Singer S."/>
            <person name="Hutchinson M.I."/>
            <person name="de Vries R.P."/>
            <person name="Natvig D.O."/>
            <person name="Powell A.J."/>
            <person name="Tsang A."/>
            <person name="Grigoriev I.V."/>
        </authorList>
    </citation>
    <scope>NUCLEOTIDE SEQUENCE [LARGE SCALE GENOMIC DNA]</scope>
    <source>
        <strain evidence="2 3">CBS 494.80</strain>
    </source>
</reference>
<organism evidence="2 3">
    <name type="scientific">Oculimacula yallundae</name>
    <dbReference type="NCBI Taxonomy" id="86028"/>
    <lineage>
        <taxon>Eukaryota</taxon>
        <taxon>Fungi</taxon>
        <taxon>Dikarya</taxon>
        <taxon>Ascomycota</taxon>
        <taxon>Pezizomycotina</taxon>
        <taxon>Leotiomycetes</taxon>
        <taxon>Helotiales</taxon>
        <taxon>Ploettnerulaceae</taxon>
        <taxon>Oculimacula</taxon>
    </lineage>
</organism>
<dbReference type="PANTHER" id="PTHR43040">
    <property type="entry name" value="RIBONUCLEASE D"/>
    <property type="match status" value="1"/>
</dbReference>
<dbReference type="SUPFAM" id="SSF53098">
    <property type="entry name" value="Ribonuclease H-like"/>
    <property type="match status" value="1"/>
</dbReference>
<dbReference type="Proteomes" id="UP001595075">
    <property type="component" value="Unassembled WGS sequence"/>
</dbReference>
<proteinExistence type="predicted"/>
<dbReference type="Pfam" id="PF01612">
    <property type="entry name" value="DNA_pol_A_exo1"/>
    <property type="match status" value="1"/>
</dbReference>
<dbReference type="InterPro" id="IPR012337">
    <property type="entry name" value="RNaseH-like_sf"/>
</dbReference>
<name>A0ABR4BT84_9HELO</name>
<dbReference type="EMBL" id="JAZHXI010000020">
    <property type="protein sequence ID" value="KAL2060851.1"/>
    <property type="molecule type" value="Genomic_DNA"/>
</dbReference>
<protein>
    <recommendedName>
        <fullName evidence="1">3'-5' exonuclease domain-containing protein</fullName>
    </recommendedName>
</protein>
<evidence type="ECO:0000313" key="3">
    <source>
        <dbReference type="Proteomes" id="UP001595075"/>
    </source>
</evidence>
<dbReference type="PANTHER" id="PTHR43040:SF1">
    <property type="entry name" value="RIBONUCLEASE D"/>
    <property type="match status" value="1"/>
</dbReference>
<feature type="domain" description="3'-5' exonuclease" evidence="1">
    <location>
        <begin position="155"/>
        <end position="201"/>
    </location>
</feature>
<keyword evidence="3" id="KW-1185">Reference proteome</keyword>
<sequence length="208" mass="23729">MSQPKTIRVERSLTQFVDTVKSLEELLQKLCQQIHDRDVYSSLGADRMKLFIDLEGIELGRNGRISLFTILVHEQRKEVDDNYDTKDCMLQSRYVLDIKTLGAATFSTVAPKPEPVREVVDWIDGLSIYAPSITSSSDDRRPEGSRDGPGLRFGDVHTLKEILECPDITKIFFDVRNDADALFAHFGIHLRGTLDLQLLENYQRHHSP</sequence>
<dbReference type="InterPro" id="IPR036397">
    <property type="entry name" value="RNaseH_sf"/>
</dbReference>